<evidence type="ECO:0000256" key="16">
    <source>
        <dbReference type="PIRNR" id="PIRNR000882"/>
    </source>
</evidence>
<dbReference type="GO" id="GO:0030870">
    <property type="term" value="C:Mre11 complex"/>
    <property type="evidence" value="ECO:0007669"/>
    <property type="project" value="UniProtKB-UniRule"/>
</dbReference>
<evidence type="ECO:0000256" key="15">
    <source>
        <dbReference type="ARBA" id="ARBA00023254"/>
    </source>
</evidence>
<dbReference type="OrthoDB" id="30417at2759"/>
<evidence type="ECO:0000256" key="19">
    <source>
        <dbReference type="SAM" id="Coils"/>
    </source>
</evidence>
<keyword evidence="8 16" id="KW-0255">Endonuclease</keyword>
<dbReference type="Gene3D" id="3.30.110.110">
    <property type="entry name" value="Mre11, capping domain"/>
    <property type="match status" value="1"/>
</dbReference>
<dbReference type="Pfam" id="PF04152">
    <property type="entry name" value="Mre11_DNA_bind"/>
    <property type="match status" value="1"/>
</dbReference>
<evidence type="ECO:0000256" key="4">
    <source>
        <dbReference type="ARBA" id="ARBA00009028"/>
    </source>
</evidence>
<dbReference type="KEGG" id="nlo:107222747"/>
<dbReference type="InterPro" id="IPR038487">
    <property type="entry name" value="Mre11_capping_dom"/>
</dbReference>
<feature type="coiled-coil region" evidence="19">
    <location>
        <begin position="506"/>
        <end position="533"/>
    </location>
</feature>
<dbReference type="RefSeq" id="XP_015517732.2">
    <property type="nucleotide sequence ID" value="XM_015662246.2"/>
</dbReference>
<dbReference type="SUPFAM" id="SSF56300">
    <property type="entry name" value="Metallo-dependent phosphatases"/>
    <property type="match status" value="1"/>
</dbReference>
<dbReference type="SMART" id="SM01347">
    <property type="entry name" value="Mre11_DNA_bind"/>
    <property type="match status" value="1"/>
</dbReference>
<evidence type="ECO:0000256" key="12">
    <source>
        <dbReference type="ARBA" id="ARBA00023204"/>
    </source>
</evidence>
<dbReference type="CDD" id="cd00840">
    <property type="entry name" value="MPP_Mre11_N"/>
    <property type="match status" value="1"/>
</dbReference>
<keyword evidence="6 16" id="KW-0540">Nuclease</keyword>
<dbReference type="PANTHER" id="PTHR10139:SF1">
    <property type="entry name" value="DOUBLE-STRAND BREAK REPAIR PROTEIN MRE11"/>
    <property type="match status" value="1"/>
</dbReference>
<evidence type="ECO:0000256" key="6">
    <source>
        <dbReference type="ARBA" id="ARBA00022722"/>
    </source>
</evidence>
<evidence type="ECO:0000313" key="23">
    <source>
        <dbReference type="RefSeq" id="XP_015517732.2"/>
    </source>
</evidence>
<dbReference type="Pfam" id="PF00149">
    <property type="entry name" value="Metallophos"/>
    <property type="match status" value="1"/>
</dbReference>
<evidence type="ECO:0000256" key="8">
    <source>
        <dbReference type="ARBA" id="ARBA00022759"/>
    </source>
</evidence>
<evidence type="ECO:0000256" key="13">
    <source>
        <dbReference type="ARBA" id="ARBA00023211"/>
    </source>
</evidence>
<name>A0A6J0BTX4_NEOLC</name>
<dbReference type="PIRSF" id="PIRSF000882">
    <property type="entry name" value="DSB_repair_MRE11"/>
    <property type="match status" value="1"/>
</dbReference>
<dbReference type="GO" id="GO:0030145">
    <property type="term" value="F:manganese ion binding"/>
    <property type="evidence" value="ECO:0007669"/>
    <property type="project" value="UniProtKB-UniRule"/>
</dbReference>
<dbReference type="GO" id="GO:0000014">
    <property type="term" value="F:single-stranded DNA endodeoxyribonuclease activity"/>
    <property type="evidence" value="ECO:0007669"/>
    <property type="project" value="TreeGrafter"/>
</dbReference>
<evidence type="ECO:0000256" key="17">
    <source>
        <dbReference type="PIRSR" id="PIRSR000882-1"/>
    </source>
</evidence>
<dbReference type="PANTHER" id="PTHR10139">
    <property type="entry name" value="DOUBLE-STRAND BREAK REPAIR PROTEIN MRE11"/>
    <property type="match status" value="1"/>
</dbReference>
<evidence type="ECO:0000256" key="11">
    <source>
        <dbReference type="ARBA" id="ARBA00022839"/>
    </source>
</evidence>
<reference evidence="23" key="1">
    <citation type="submission" date="2025-08" db="UniProtKB">
        <authorList>
            <consortium name="RefSeq"/>
        </authorList>
    </citation>
    <scope>IDENTIFICATION</scope>
    <source>
        <tissue evidence="23">Thorax and Abdomen</tissue>
    </source>
</reference>
<keyword evidence="14 16" id="KW-0539">Nucleus</keyword>
<keyword evidence="13 16" id="KW-0464">Manganese</keyword>
<dbReference type="AlphaFoldDB" id="A0A6J0BTX4"/>
<dbReference type="GO" id="GO:0042138">
    <property type="term" value="P:meiotic DNA double-strand break formation"/>
    <property type="evidence" value="ECO:0007669"/>
    <property type="project" value="TreeGrafter"/>
</dbReference>
<dbReference type="GO" id="GO:0000723">
    <property type="term" value="P:telomere maintenance"/>
    <property type="evidence" value="ECO:0007669"/>
    <property type="project" value="TreeGrafter"/>
</dbReference>
<dbReference type="InterPro" id="IPR003701">
    <property type="entry name" value="Mre11"/>
</dbReference>
<comment type="cofactor">
    <cofactor evidence="1 16">
        <name>Mn(2+)</name>
        <dbReference type="ChEBI" id="CHEBI:29035"/>
    </cofactor>
</comment>
<evidence type="ECO:0000256" key="18">
    <source>
        <dbReference type="RuleBase" id="RU003447"/>
    </source>
</evidence>
<keyword evidence="9 16" id="KW-0227">DNA damage</keyword>
<protein>
    <recommendedName>
        <fullName evidence="16">Double-strand break repair protein</fullName>
    </recommendedName>
</protein>
<evidence type="ECO:0000256" key="10">
    <source>
        <dbReference type="ARBA" id="ARBA00022801"/>
    </source>
</evidence>
<keyword evidence="19" id="KW-0175">Coiled coil</keyword>
<dbReference type="GO" id="GO:0000724">
    <property type="term" value="P:double-strand break repair via homologous recombination"/>
    <property type="evidence" value="ECO:0007669"/>
    <property type="project" value="TreeGrafter"/>
</dbReference>
<comment type="similarity">
    <text evidence="4 16 18">Belongs to the MRE11/RAD32 family.</text>
</comment>
<keyword evidence="12 16" id="KW-0234">DNA repair</keyword>
<organism evidence="23">
    <name type="scientific">Neodiprion lecontei</name>
    <name type="common">Redheaded pine sawfly</name>
    <dbReference type="NCBI Taxonomy" id="441921"/>
    <lineage>
        <taxon>Eukaryota</taxon>
        <taxon>Metazoa</taxon>
        <taxon>Ecdysozoa</taxon>
        <taxon>Arthropoda</taxon>
        <taxon>Hexapoda</taxon>
        <taxon>Insecta</taxon>
        <taxon>Pterygota</taxon>
        <taxon>Neoptera</taxon>
        <taxon>Endopterygota</taxon>
        <taxon>Hymenoptera</taxon>
        <taxon>Tenthredinoidea</taxon>
        <taxon>Diprionidae</taxon>
        <taxon>Diprioninae</taxon>
        <taxon>Neodiprion</taxon>
    </lineage>
</organism>
<comment type="function">
    <text evidence="16">Core component of the MRN complex, which plays a central role in double-strand break (DSB) repair, DNA recombination, maintenance of telomere integrity and meiosis. The MRN complex is involved in the repair of DNA double-strand breaks (DSBs) via homologous recombination (HR), an error-free mechanism which primarily occurs during S and G2 phases. The complex (1) mediates the end resection of damaged DNA, which generates proper single-stranded DNA, a key initial steps in HR, and is (2) required for the recruitment of other repair factors and efficient activation of ATM and ATR upon DNA damage. Within the MRN complex, MRE11 possesses both single-strand endonuclease activity and double-strand-specific 3'-5' exonuclease activity. MRE11 first endonucleolytically cleaves the 5' strand at DNA DSB ends to prevent non-homologous end joining (NHEJ) and licence HR. It then generates a single-stranded DNA gap via 3' to 5' exonucleolytic degradation, which is required for single-strand invasion and recombination.</text>
</comment>
<evidence type="ECO:0000256" key="9">
    <source>
        <dbReference type="ARBA" id="ARBA00022763"/>
    </source>
</evidence>
<dbReference type="GO" id="GO:0008296">
    <property type="term" value="F:3'-5'-DNA exonuclease activity"/>
    <property type="evidence" value="ECO:0007669"/>
    <property type="project" value="InterPro"/>
</dbReference>
<dbReference type="InParanoid" id="A0A6J0BTX4"/>
<evidence type="ECO:0000256" key="1">
    <source>
        <dbReference type="ARBA" id="ARBA00001936"/>
    </source>
</evidence>
<feature type="active site" description="Proton donor" evidence="17">
    <location>
        <position position="132"/>
    </location>
</feature>
<dbReference type="GO" id="GO:0097552">
    <property type="term" value="P:mitochondrial double-strand break repair via homologous recombination"/>
    <property type="evidence" value="ECO:0007669"/>
    <property type="project" value="TreeGrafter"/>
</dbReference>
<feature type="region of interest" description="Disordered" evidence="20">
    <location>
        <begin position="535"/>
        <end position="657"/>
    </location>
</feature>
<dbReference type="Proteomes" id="UP000829291">
    <property type="component" value="Chromosome 1"/>
</dbReference>
<evidence type="ECO:0000256" key="5">
    <source>
        <dbReference type="ARBA" id="ARBA00022454"/>
    </source>
</evidence>
<dbReference type="GO" id="GO:0031573">
    <property type="term" value="P:mitotic intra-S DNA damage checkpoint signaling"/>
    <property type="evidence" value="ECO:0007669"/>
    <property type="project" value="TreeGrafter"/>
</dbReference>
<feature type="compositionally biased region" description="Basic and acidic residues" evidence="20">
    <location>
        <begin position="559"/>
        <end position="569"/>
    </location>
</feature>
<evidence type="ECO:0000256" key="3">
    <source>
        <dbReference type="ARBA" id="ARBA00004286"/>
    </source>
</evidence>
<keyword evidence="15 16" id="KW-0469">Meiosis</keyword>
<dbReference type="NCBIfam" id="TIGR00583">
    <property type="entry name" value="mre11"/>
    <property type="match status" value="1"/>
</dbReference>
<keyword evidence="5" id="KW-0158">Chromosome</keyword>
<dbReference type="GO" id="GO:0006303">
    <property type="term" value="P:double-strand break repair via nonhomologous end joining"/>
    <property type="evidence" value="ECO:0007669"/>
    <property type="project" value="TreeGrafter"/>
</dbReference>
<accession>A0A6J0BTX4</accession>
<evidence type="ECO:0000256" key="7">
    <source>
        <dbReference type="ARBA" id="ARBA00022723"/>
    </source>
</evidence>
<dbReference type="InterPro" id="IPR029052">
    <property type="entry name" value="Metallo-depent_PP-like"/>
</dbReference>
<gene>
    <name evidence="23" type="primary">LOC107222747</name>
</gene>
<proteinExistence type="inferred from homology"/>
<dbReference type="Gene3D" id="3.60.21.10">
    <property type="match status" value="1"/>
</dbReference>
<dbReference type="InterPro" id="IPR007281">
    <property type="entry name" value="Mre11_DNA-bd"/>
</dbReference>
<feature type="compositionally biased region" description="Basic residues" evidence="20">
    <location>
        <begin position="571"/>
        <end position="580"/>
    </location>
</feature>
<feature type="compositionally biased region" description="Polar residues" evidence="20">
    <location>
        <begin position="620"/>
        <end position="632"/>
    </location>
</feature>
<evidence type="ECO:0000256" key="14">
    <source>
        <dbReference type="ARBA" id="ARBA00023242"/>
    </source>
</evidence>
<evidence type="ECO:0000256" key="2">
    <source>
        <dbReference type="ARBA" id="ARBA00004123"/>
    </source>
</evidence>
<dbReference type="FunCoup" id="A0A6J0BTX4">
    <property type="interactions" value="1745"/>
</dbReference>
<evidence type="ECO:0000256" key="20">
    <source>
        <dbReference type="SAM" id="MobiDB-lite"/>
    </source>
</evidence>
<dbReference type="GeneID" id="107222747"/>
<sequence length="657" mass="74388">MSGTMNRGDDRPEEDVFKILIATDCHLGYEEKSNRGEDSFTTFEEILKYGKLHSVDFILLGGDLFHDNKPSQATVMKCMNLLRKYCLGTKPNKFQFLSDPKMIFKHCLNKTVNFEDANLNVEIPVFSIHGNHDDPSGPGQIGSLDLLSVTGLVNYFGKWTNLNEVQLAPLLFRKGCTNLALYGLSYIKDQRLSRLMRDGKVHMLRTNEIDDCFNIFVLHQNRAKHAENAFVPEEDLPNFFDFVLWGHEHECRIETEQVGKKHYHICQPGSPVATSLCQGEAVPKHIGILKVYKTGFQLQKHKLKTVRPFVFDTINVDDNNDIKIQPLEKLCNTIEYYVDNYIENVMMQTAAAQLSGDPRQPTLPLLRLRVFYTEEEQKFDTFRLEQKYVDQVANSGEIIRLRKKKSGWAKKVDFDDCDDDTDAIMEEALGCDEDEPEWNKTVQGGIRKYFAAGNKKHKLTVLSLTGLNEALSQFVNKGDSNAFDDIIEHQMKKTLEYISSKELETREEIADVIQEFRNERDNTNENEENQVRDFLNSSTRRVRQPAANLDVDDTAEDDCATKSNEDNAVRGRGRGRRARGRVGAASGRGRAKAPASISASKTVLIDSPTKSTRATKTKLTESAMQPAKQTSIAAHFPKSQKASSKPIYISDSDSNSD</sequence>
<keyword evidence="7" id="KW-0479">Metal-binding</keyword>
<dbReference type="GO" id="GO:0007095">
    <property type="term" value="P:mitotic G2 DNA damage checkpoint signaling"/>
    <property type="evidence" value="ECO:0007669"/>
    <property type="project" value="TreeGrafter"/>
</dbReference>
<dbReference type="InterPro" id="IPR041796">
    <property type="entry name" value="Mre11_N"/>
</dbReference>
<feature type="domain" description="Mre11 DNA-binding" evidence="21">
    <location>
        <begin position="296"/>
        <end position="474"/>
    </location>
</feature>
<evidence type="ECO:0000259" key="21">
    <source>
        <dbReference type="SMART" id="SM01347"/>
    </source>
</evidence>
<keyword evidence="22" id="KW-1185">Reference proteome</keyword>
<dbReference type="InterPro" id="IPR004843">
    <property type="entry name" value="Calcineurin-like_PHP"/>
</dbReference>
<evidence type="ECO:0000313" key="22">
    <source>
        <dbReference type="Proteomes" id="UP000829291"/>
    </source>
</evidence>
<keyword evidence="11 16" id="KW-0269">Exonuclease</keyword>
<comment type="subcellular location">
    <subcellularLocation>
        <location evidence="3">Chromosome</location>
    </subcellularLocation>
    <subcellularLocation>
        <location evidence="2 16">Nucleus</location>
    </subcellularLocation>
</comment>
<dbReference type="GO" id="GO:0035861">
    <property type="term" value="C:site of double-strand break"/>
    <property type="evidence" value="ECO:0007669"/>
    <property type="project" value="TreeGrafter"/>
</dbReference>
<keyword evidence="10 16" id="KW-0378">Hydrolase</keyword>